<evidence type="ECO:0000313" key="2">
    <source>
        <dbReference type="EMBL" id="GAF73571.1"/>
    </source>
</evidence>
<evidence type="ECO:0000256" key="1">
    <source>
        <dbReference type="SAM" id="Phobius"/>
    </source>
</evidence>
<reference evidence="2" key="1">
    <citation type="journal article" date="2014" name="Front. Microbiol.">
        <title>High frequency of phylogenetically diverse reductive dehalogenase-homologous genes in deep subseafloor sedimentary metagenomes.</title>
        <authorList>
            <person name="Kawai M."/>
            <person name="Futagami T."/>
            <person name="Toyoda A."/>
            <person name="Takaki Y."/>
            <person name="Nishi S."/>
            <person name="Hori S."/>
            <person name="Arai W."/>
            <person name="Tsubouchi T."/>
            <person name="Morono Y."/>
            <person name="Uchiyama I."/>
            <person name="Ito T."/>
            <person name="Fujiyama A."/>
            <person name="Inagaki F."/>
            <person name="Takami H."/>
        </authorList>
    </citation>
    <scope>NUCLEOTIDE SEQUENCE</scope>
    <source>
        <strain evidence="2">Expedition CK06-06</strain>
    </source>
</reference>
<feature type="transmembrane region" description="Helical" evidence="1">
    <location>
        <begin position="7"/>
        <end position="26"/>
    </location>
</feature>
<proteinExistence type="predicted"/>
<name>X0SEM7_9ZZZZ</name>
<gene>
    <name evidence="2" type="ORF">S01H1_17618</name>
</gene>
<feature type="transmembrane region" description="Helical" evidence="1">
    <location>
        <begin position="32"/>
        <end position="49"/>
    </location>
</feature>
<dbReference type="AlphaFoldDB" id="X0SEM7"/>
<sequence length="67" mass="7362">MENIGYILLLIVVVCWLIAMLCGLIVAFPVGIIGLVAITGIGFLFAKVVKDRLANKEDDHYTKNVDK</sequence>
<dbReference type="EMBL" id="BARS01009362">
    <property type="protein sequence ID" value="GAF73571.1"/>
    <property type="molecule type" value="Genomic_DNA"/>
</dbReference>
<keyword evidence="1" id="KW-0472">Membrane</keyword>
<organism evidence="2">
    <name type="scientific">marine sediment metagenome</name>
    <dbReference type="NCBI Taxonomy" id="412755"/>
    <lineage>
        <taxon>unclassified sequences</taxon>
        <taxon>metagenomes</taxon>
        <taxon>ecological metagenomes</taxon>
    </lineage>
</organism>
<comment type="caution">
    <text evidence="2">The sequence shown here is derived from an EMBL/GenBank/DDBJ whole genome shotgun (WGS) entry which is preliminary data.</text>
</comment>
<keyword evidence="1" id="KW-1133">Transmembrane helix</keyword>
<protein>
    <submittedName>
        <fullName evidence="2">Uncharacterized protein</fullName>
    </submittedName>
</protein>
<keyword evidence="1" id="KW-0812">Transmembrane</keyword>
<accession>X0SEM7</accession>